<keyword evidence="2" id="KW-1185">Reference proteome</keyword>
<sequence length="58" mass="6804">MAGKKEIAGEALTAQVKVPQCFEAVDVGWDFTIKWFFDWSMYRSDVFVMEEELLLRQL</sequence>
<name>A0A2Z6MEL9_TRISU</name>
<dbReference type="AlphaFoldDB" id="A0A2Z6MEL9"/>
<evidence type="ECO:0000313" key="1">
    <source>
        <dbReference type="EMBL" id="GAU31084.1"/>
    </source>
</evidence>
<proteinExistence type="predicted"/>
<gene>
    <name evidence="1" type="ORF">TSUD_322210</name>
</gene>
<reference evidence="2" key="1">
    <citation type="journal article" date="2017" name="Front. Plant Sci.">
        <title>Climate Clever Clovers: New Paradigm to Reduce the Environmental Footprint of Ruminants by Breeding Low Methanogenic Forages Utilizing Haplotype Variation.</title>
        <authorList>
            <person name="Kaur P."/>
            <person name="Appels R."/>
            <person name="Bayer P.E."/>
            <person name="Keeble-Gagnere G."/>
            <person name="Wang J."/>
            <person name="Hirakawa H."/>
            <person name="Shirasawa K."/>
            <person name="Vercoe P."/>
            <person name="Stefanova K."/>
            <person name="Durmic Z."/>
            <person name="Nichols P."/>
            <person name="Revell C."/>
            <person name="Isobe S.N."/>
            <person name="Edwards D."/>
            <person name="Erskine W."/>
        </authorList>
    </citation>
    <scope>NUCLEOTIDE SEQUENCE [LARGE SCALE GENOMIC DNA]</scope>
    <source>
        <strain evidence="2">cv. Daliak</strain>
    </source>
</reference>
<evidence type="ECO:0000313" key="2">
    <source>
        <dbReference type="Proteomes" id="UP000242715"/>
    </source>
</evidence>
<organism evidence="1 2">
    <name type="scientific">Trifolium subterraneum</name>
    <name type="common">Subterranean clover</name>
    <dbReference type="NCBI Taxonomy" id="3900"/>
    <lineage>
        <taxon>Eukaryota</taxon>
        <taxon>Viridiplantae</taxon>
        <taxon>Streptophyta</taxon>
        <taxon>Embryophyta</taxon>
        <taxon>Tracheophyta</taxon>
        <taxon>Spermatophyta</taxon>
        <taxon>Magnoliopsida</taxon>
        <taxon>eudicotyledons</taxon>
        <taxon>Gunneridae</taxon>
        <taxon>Pentapetalae</taxon>
        <taxon>rosids</taxon>
        <taxon>fabids</taxon>
        <taxon>Fabales</taxon>
        <taxon>Fabaceae</taxon>
        <taxon>Papilionoideae</taxon>
        <taxon>50 kb inversion clade</taxon>
        <taxon>NPAAA clade</taxon>
        <taxon>Hologalegina</taxon>
        <taxon>IRL clade</taxon>
        <taxon>Trifolieae</taxon>
        <taxon>Trifolium</taxon>
    </lineage>
</organism>
<protein>
    <submittedName>
        <fullName evidence="1">Uncharacterized protein</fullName>
    </submittedName>
</protein>
<accession>A0A2Z6MEL9</accession>
<dbReference type="Proteomes" id="UP000242715">
    <property type="component" value="Unassembled WGS sequence"/>
</dbReference>
<dbReference type="EMBL" id="DF973445">
    <property type="protein sequence ID" value="GAU31084.1"/>
    <property type="molecule type" value="Genomic_DNA"/>
</dbReference>